<evidence type="ECO:0000313" key="2">
    <source>
        <dbReference type="EMBL" id="RKO93655.1"/>
    </source>
</evidence>
<feature type="region of interest" description="Disordered" evidence="1">
    <location>
        <begin position="92"/>
        <end position="129"/>
    </location>
</feature>
<gene>
    <name evidence="2" type="ORF">BDK51DRAFT_26015</name>
</gene>
<dbReference type="AlphaFoldDB" id="A0A4P9WN30"/>
<organism evidence="2 3">
    <name type="scientific">Blyttiomyces helicus</name>
    <dbReference type="NCBI Taxonomy" id="388810"/>
    <lineage>
        <taxon>Eukaryota</taxon>
        <taxon>Fungi</taxon>
        <taxon>Fungi incertae sedis</taxon>
        <taxon>Chytridiomycota</taxon>
        <taxon>Chytridiomycota incertae sedis</taxon>
        <taxon>Chytridiomycetes</taxon>
        <taxon>Chytridiomycetes incertae sedis</taxon>
        <taxon>Blyttiomyces</taxon>
    </lineage>
</organism>
<keyword evidence="3" id="KW-1185">Reference proteome</keyword>
<evidence type="ECO:0000313" key="3">
    <source>
        <dbReference type="Proteomes" id="UP000269721"/>
    </source>
</evidence>
<feature type="compositionally biased region" description="Low complexity" evidence="1">
    <location>
        <begin position="92"/>
        <end position="108"/>
    </location>
</feature>
<dbReference type="EMBL" id="KZ994158">
    <property type="protein sequence ID" value="RKO93655.1"/>
    <property type="molecule type" value="Genomic_DNA"/>
</dbReference>
<accession>A0A4P9WN30</accession>
<name>A0A4P9WN30_9FUNG</name>
<sequence length="411" mass="45877">MYPVREGEVFGGGWGQEWGLKIWERELLYDVGGWLGREGNDHGSSGIRTGAAAKQGEGGLNRQQHVLRGRGDEVVAAVIENVTDSQLIAARAPKTRPAAPPCKTAPAKKAAHTNPVKHTVPSTPSGKKALVKKAPVRTGCHHHNRIINSYEAREEHLTEFSVGNVPEKELILHWYLMGLQIMLATIKVVTKHLVNKWAMIDKDKKAYIQNGGTTKSRAAALPEAKYFYLYMENKGFALWLLPRMSPCLEWTRSGKLSKKTARTTPPRTTTRMGFSVMRWRGMVHEQNHDGQVCPYSVDCHWKKAATRNMTKTIATTKRKAKKIWPTPVEDAYTCDPCLKKLNSTNADTGAVNNELVIPCHHNLKLPELHLQNELQMVQDKIKADQQSARYKNIQPAGIDYANRADPIGVAS</sequence>
<evidence type="ECO:0000256" key="1">
    <source>
        <dbReference type="SAM" id="MobiDB-lite"/>
    </source>
</evidence>
<dbReference type="Proteomes" id="UP000269721">
    <property type="component" value="Unassembled WGS sequence"/>
</dbReference>
<protein>
    <submittedName>
        <fullName evidence="2">Uncharacterized protein</fullName>
    </submittedName>
</protein>
<reference evidence="3" key="1">
    <citation type="journal article" date="2018" name="Nat. Microbiol.">
        <title>Leveraging single-cell genomics to expand the fungal tree of life.</title>
        <authorList>
            <person name="Ahrendt S.R."/>
            <person name="Quandt C.A."/>
            <person name="Ciobanu D."/>
            <person name="Clum A."/>
            <person name="Salamov A."/>
            <person name="Andreopoulos B."/>
            <person name="Cheng J.F."/>
            <person name="Woyke T."/>
            <person name="Pelin A."/>
            <person name="Henrissat B."/>
            <person name="Reynolds N.K."/>
            <person name="Benny G.L."/>
            <person name="Smith M.E."/>
            <person name="James T.Y."/>
            <person name="Grigoriev I.V."/>
        </authorList>
    </citation>
    <scope>NUCLEOTIDE SEQUENCE [LARGE SCALE GENOMIC DNA]</scope>
</reference>
<feature type="region of interest" description="Disordered" evidence="1">
    <location>
        <begin position="42"/>
        <end position="61"/>
    </location>
</feature>
<proteinExistence type="predicted"/>